<keyword evidence="17" id="KW-0675">Receptor</keyword>
<evidence type="ECO:0000256" key="4">
    <source>
        <dbReference type="ARBA" id="ARBA00022475"/>
    </source>
</evidence>
<dbReference type="PROSITE" id="PS00107">
    <property type="entry name" value="PROTEIN_KINASE_ATP"/>
    <property type="match status" value="1"/>
</dbReference>
<organism evidence="25 26">
    <name type="scientific">Musa balbisiana</name>
    <name type="common">Banana</name>
    <dbReference type="NCBI Taxonomy" id="52838"/>
    <lineage>
        <taxon>Eukaryota</taxon>
        <taxon>Viridiplantae</taxon>
        <taxon>Streptophyta</taxon>
        <taxon>Embryophyta</taxon>
        <taxon>Tracheophyta</taxon>
        <taxon>Spermatophyta</taxon>
        <taxon>Magnoliopsida</taxon>
        <taxon>Liliopsida</taxon>
        <taxon>Zingiberales</taxon>
        <taxon>Musaceae</taxon>
        <taxon>Musa</taxon>
    </lineage>
</organism>
<evidence type="ECO:0000256" key="8">
    <source>
        <dbReference type="ARBA" id="ARBA00022679"/>
    </source>
</evidence>
<comment type="caution">
    <text evidence="25">The sequence shown here is derived from an EMBL/GenBank/DDBJ whole genome shotgun (WGS) entry which is preliminary data.</text>
</comment>
<keyword evidence="18" id="KW-0325">Glycoprotein</keyword>
<evidence type="ECO:0000256" key="19">
    <source>
        <dbReference type="ARBA" id="ARBA00047899"/>
    </source>
</evidence>
<dbReference type="PROSITE" id="PS50011">
    <property type="entry name" value="PROTEIN_KINASE_DOM"/>
    <property type="match status" value="1"/>
</dbReference>
<evidence type="ECO:0000256" key="21">
    <source>
        <dbReference type="PROSITE-ProRule" id="PRU10141"/>
    </source>
</evidence>
<dbReference type="Pfam" id="PF13855">
    <property type="entry name" value="LRR_8"/>
    <property type="match status" value="2"/>
</dbReference>
<evidence type="ECO:0000256" key="5">
    <source>
        <dbReference type="ARBA" id="ARBA00022527"/>
    </source>
</evidence>
<dbReference type="PROSITE" id="PS00108">
    <property type="entry name" value="PROTEIN_KINASE_ST"/>
    <property type="match status" value="1"/>
</dbReference>
<evidence type="ECO:0000256" key="15">
    <source>
        <dbReference type="ARBA" id="ARBA00022989"/>
    </source>
</evidence>
<evidence type="ECO:0000256" key="22">
    <source>
        <dbReference type="SAM" id="Phobius"/>
    </source>
</evidence>
<dbReference type="FunFam" id="3.80.10.10:FF:000233">
    <property type="entry name" value="Leucine-rich repeat receptor-like protein kinase TDR"/>
    <property type="match status" value="1"/>
</dbReference>
<feature type="signal peptide" evidence="23">
    <location>
        <begin position="1"/>
        <end position="21"/>
    </location>
</feature>
<keyword evidence="6" id="KW-0597">Phosphoprotein</keyword>
<comment type="similarity">
    <text evidence="2">Belongs to the protein kinase superfamily. Ser/Thr protein kinase family.</text>
</comment>
<protein>
    <recommendedName>
        <fullName evidence="3">non-specific serine/threonine protein kinase</fullName>
        <ecNumber evidence="3">2.7.11.1</ecNumber>
    </recommendedName>
</protein>
<comment type="catalytic activity">
    <reaction evidence="19">
        <text>L-threonyl-[protein] + ATP = O-phospho-L-threonyl-[protein] + ADP + H(+)</text>
        <dbReference type="Rhea" id="RHEA:46608"/>
        <dbReference type="Rhea" id="RHEA-COMP:11060"/>
        <dbReference type="Rhea" id="RHEA-COMP:11605"/>
        <dbReference type="ChEBI" id="CHEBI:15378"/>
        <dbReference type="ChEBI" id="CHEBI:30013"/>
        <dbReference type="ChEBI" id="CHEBI:30616"/>
        <dbReference type="ChEBI" id="CHEBI:61977"/>
        <dbReference type="ChEBI" id="CHEBI:456216"/>
        <dbReference type="EC" id="2.7.11.1"/>
    </reaction>
</comment>
<evidence type="ECO:0000256" key="13">
    <source>
        <dbReference type="ARBA" id="ARBA00022777"/>
    </source>
</evidence>
<dbReference type="Pfam" id="PF07714">
    <property type="entry name" value="PK_Tyr_Ser-Thr"/>
    <property type="match status" value="1"/>
</dbReference>
<keyword evidence="9 22" id="KW-0812">Transmembrane</keyword>
<dbReference type="Gene3D" id="3.80.10.10">
    <property type="entry name" value="Ribonuclease Inhibitor"/>
    <property type="match status" value="3"/>
</dbReference>
<dbReference type="FunFam" id="3.80.10.10:FF:000722">
    <property type="entry name" value="Leucine-rich repeat receptor-like protein kinase"/>
    <property type="match status" value="1"/>
</dbReference>
<dbReference type="InterPro" id="IPR008271">
    <property type="entry name" value="Ser/Thr_kinase_AS"/>
</dbReference>
<evidence type="ECO:0000256" key="9">
    <source>
        <dbReference type="ARBA" id="ARBA00022692"/>
    </source>
</evidence>
<dbReference type="FunFam" id="3.30.200.20:FF:000543">
    <property type="entry name" value="Putative leucine-rich repeat receptor-like serine/threonine-protein kinase"/>
    <property type="match status" value="1"/>
</dbReference>
<evidence type="ECO:0000256" key="23">
    <source>
        <dbReference type="SAM" id="SignalP"/>
    </source>
</evidence>
<keyword evidence="7" id="KW-0433">Leucine-rich repeat</keyword>
<evidence type="ECO:0000256" key="14">
    <source>
        <dbReference type="ARBA" id="ARBA00022840"/>
    </source>
</evidence>
<dbReference type="CDD" id="cd14066">
    <property type="entry name" value="STKc_IRAK"/>
    <property type="match status" value="1"/>
</dbReference>
<dbReference type="EC" id="2.7.11.1" evidence="3"/>
<feature type="chain" id="PRO_5020378969" description="non-specific serine/threonine protein kinase" evidence="23">
    <location>
        <begin position="22"/>
        <end position="989"/>
    </location>
</feature>
<reference evidence="25 26" key="1">
    <citation type="journal article" date="2019" name="Nat. Plants">
        <title>Genome sequencing of Musa balbisiana reveals subgenome evolution and function divergence in polyploid bananas.</title>
        <authorList>
            <person name="Yao X."/>
        </authorList>
    </citation>
    <scope>NUCLEOTIDE SEQUENCE [LARGE SCALE GENOMIC DNA]</scope>
    <source>
        <strain evidence="26">cv. DH-PKW</strain>
        <tissue evidence="25">Leaves</tissue>
    </source>
</reference>
<keyword evidence="5" id="KW-0723">Serine/threonine-protein kinase</keyword>
<dbReference type="STRING" id="52838.A0A4S8JZ09"/>
<dbReference type="Pfam" id="PF08263">
    <property type="entry name" value="LRRNT_2"/>
    <property type="match status" value="1"/>
</dbReference>
<evidence type="ECO:0000256" key="16">
    <source>
        <dbReference type="ARBA" id="ARBA00023136"/>
    </source>
</evidence>
<dbReference type="PANTHER" id="PTHR48053">
    <property type="entry name" value="LEUCINE RICH REPEAT FAMILY PROTEIN, EXPRESSED"/>
    <property type="match status" value="1"/>
</dbReference>
<evidence type="ECO:0000256" key="11">
    <source>
        <dbReference type="ARBA" id="ARBA00022737"/>
    </source>
</evidence>
<feature type="domain" description="Protein kinase" evidence="24">
    <location>
        <begin position="667"/>
        <end position="955"/>
    </location>
</feature>
<dbReference type="SUPFAM" id="SSF56112">
    <property type="entry name" value="Protein kinase-like (PK-like)"/>
    <property type="match status" value="1"/>
</dbReference>
<feature type="transmembrane region" description="Helical" evidence="22">
    <location>
        <begin position="603"/>
        <end position="626"/>
    </location>
</feature>
<keyword evidence="11" id="KW-0677">Repeat</keyword>
<dbReference type="FunFam" id="1.10.510.10:FF:000358">
    <property type="entry name" value="Putative leucine-rich repeat receptor-like serine/threonine-protein kinase"/>
    <property type="match status" value="1"/>
</dbReference>
<comment type="catalytic activity">
    <reaction evidence="20">
        <text>L-seryl-[protein] + ATP = O-phospho-L-seryl-[protein] + ADP + H(+)</text>
        <dbReference type="Rhea" id="RHEA:17989"/>
        <dbReference type="Rhea" id="RHEA-COMP:9863"/>
        <dbReference type="Rhea" id="RHEA-COMP:11604"/>
        <dbReference type="ChEBI" id="CHEBI:15378"/>
        <dbReference type="ChEBI" id="CHEBI:29999"/>
        <dbReference type="ChEBI" id="CHEBI:30616"/>
        <dbReference type="ChEBI" id="CHEBI:83421"/>
        <dbReference type="ChEBI" id="CHEBI:456216"/>
        <dbReference type="EC" id="2.7.11.1"/>
    </reaction>
</comment>
<dbReference type="GO" id="GO:0005886">
    <property type="term" value="C:plasma membrane"/>
    <property type="evidence" value="ECO:0007669"/>
    <property type="project" value="UniProtKB-SubCell"/>
</dbReference>
<dbReference type="PROSITE" id="PS51450">
    <property type="entry name" value="LRR"/>
    <property type="match status" value="1"/>
</dbReference>
<dbReference type="Gene3D" id="3.30.200.20">
    <property type="entry name" value="Phosphorylase Kinase, domain 1"/>
    <property type="match status" value="1"/>
</dbReference>
<dbReference type="PRINTS" id="PR00019">
    <property type="entry name" value="LEURICHRPT"/>
</dbReference>
<evidence type="ECO:0000256" key="12">
    <source>
        <dbReference type="ARBA" id="ARBA00022741"/>
    </source>
</evidence>
<keyword evidence="14 21" id="KW-0067">ATP-binding</keyword>
<evidence type="ECO:0000256" key="2">
    <source>
        <dbReference type="ARBA" id="ARBA00008684"/>
    </source>
</evidence>
<keyword evidence="15 22" id="KW-1133">Transmembrane helix</keyword>
<feature type="binding site" evidence="21">
    <location>
        <position position="695"/>
    </location>
    <ligand>
        <name>ATP</name>
        <dbReference type="ChEBI" id="CHEBI:30616"/>
    </ligand>
</feature>
<dbReference type="InterPro" id="IPR051716">
    <property type="entry name" value="Plant_RL_S/T_kinase"/>
</dbReference>
<dbReference type="InterPro" id="IPR011009">
    <property type="entry name" value="Kinase-like_dom_sf"/>
</dbReference>
<dbReference type="SMART" id="SM00220">
    <property type="entry name" value="S_TKc"/>
    <property type="match status" value="1"/>
</dbReference>
<dbReference type="SMART" id="SM00369">
    <property type="entry name" value="LRR_TYP"/>
    <property type="match status" value="7"/>
</dbReference>
<dbReference type="InterPro" id="IPR013210">
    <property type="entry name" value="LRR_N_plant-typ"/>
</dbReference>
<dbReference type="InterPro" id="IPR003591">
    <property type="entry name" value="Leu-rich_rpt_typical-subtyp"/>
</dbReference>
<dbReference type="Proteomes" id="UP000317650">
    <property type="component" value="Chromosome 5"/>
</dbReference>
<dbReference type="GO" id="GO:0004674">
    <property type="term" value="F:protein serine/threonine kinase activity"/>
    <property type="evidence" value="ECO:0007669"/>
    <property type="project" value="UniProtKB-KW"/>
</dbReference>
<dbReference type="EMBL" id="PYDT01000003">
    <property type="protein sequence ID" value="THU67572.1"/>
    <property type="molecule type" value="Genomic_DNA"/>
</dbReference>
<evidence type="ECO:0000313" key="25">
    <source>
        <dbReference type="EMBL" id="THU67572.1"/>
    </source>
</evidence>
<evidence type="ECO:0000256" key="10">
    <source>
        <dbReference type="ARBA" id="ARBA00022729"/>
    </source>
</evidence>
<dbReference type="InterPro" id="IPR000719">
    <property type="entry name" value="Prot_kinase_dom"/>
</dbReference>
<keyword evidence="8" id="KW-0808">Transferase</keyword>
<dbReference type="GO" id="GO:0009791">
    <property type="term" value="P:post-embryonic development"/>
    <property type="evidence" value="ECO:0007669"/>
    <property type="project" value="UniProtKB-ARBA"/>
</dbReference>
<keyword evidence="16 22" id="KW-0472">Membrane</keyword>
<evidence type="ECO:0000256" key="20">
    <source>
        <dbReference type="ARBA" id="ARBA00048679"/>
    </source>
</evidence>
<keyword evidence="12 21" id="KW-0547">Nucleotide-binding</keyword>
<evidence type="ECO:0000256" key="1">
    <source>
        <dbReference type="ARBA" id="ARBA00004162"/>
    </source>
</evidence>
<keyword evidence="26" id="KW-1185">Reference proteome</keyword>
<evidence type="ECO:0000256" key="6">
    <source>
        <dbReference type="ARBA" id="ARBA00022553"/>
    </source>
</evidence>
<dbReference type="FunFam" id="3.80.10.10:FF:000400">
    <property type="entry name" value="Nuclear pore complex protein NUP107"/>
    <property type="match status" value="1"/>
</dbReference>
<dbReference type="SUPFAM" id="SSF52058">
    <property type="entry name" value="L domain-like"/>
    <property type="match status" value="2"/>
</dbReference>
<evidence type="ECO:0000259" key="24">
    <source>
        <dbReference type="PROSITE" id="PS50011"/>
    </source>
</evidence>
<evidence type="ECO:0000313" key="26">
    <source>
        <dbReference type="Proteomes" id="UP000317650"/>
    </source>
</evidence>
<dbReference type="InterPro" id="IPR001245">
    <property type="entry name" value="Ser-Thr/Tyr_kinase_cat_dom"/>
</dbReference>
<evidence type="ECO:0000256" key="3">
    <source>
        <dbReference type="ARBA" id="ARBA00012513"/>
    </source>
</evidence>
<evidence type="ECO:0000256" key="18">
    <source>
        <dbReference type="ARBA" id="ARBA00023180"/>
    </source>
</evidence>
<gene>
    <name evidence="25" type="ORF">C4D60_Mb05t26080</name>
</gene>
<keyword evidence="13" id="KW-0418">Kinase</keyword>
<proteinExistence type="inferred from homology"/>
<dbReference type="InterPro" id="IPR017441">
    <property type="entry name" value="Protein_kinase_ATP_BS"/>
</dbReference>
<keyword evidence="10 23" id="KW-0732">Signal</keyword>
<keyword evidence="4" id="KW-1003">Cell membrane</keyword>
<dbReference type="AlphaFoldDB" id="A0A4S8JZ09"/>
<accession>A0A4S8JZ09</accession>
<evidence type="ECO:0000256" key="7">
    <source>
        <dbReference type="ARBA" id="ARBA00022614"/>
    </source>
</evidence>
<dbReference type="Pfam" id="PF00560">
    <property type="entry name" value="LRR_1"/>
    <property type="match status" value="5"/>
</dbReference>
<name>A0A4S8JZ09_MUSBA</name>
<sequence length="989" mass="108095">MIQFMVLKHAIFLLLLQNITAAEHHRLLPNRQRRIQQEKAALLAFKSSLTLQSQLALPNWNETTGVCQFVGVRCNRWHLHVRYLVLRRQLISGVLSPVLANLTGLDTLDLSENNLTGHIPPEISHLTNLTILDLSENMLTGTIPPSLAYLTMLGYLNLRSNKLAGQIPDAIFHNCTDLVVVDLSNNSLFGDIPWEVGTGLRDLLILNLYMNDLTGRLPLWLSNSSHLLQLDVENNYLSGELPTETVRGMSELEVLHLSHNNLRSHDGNTNLEPFFLALSNCSHLQELEMAGLGVGGSLPPRIGESKQNLSIVNMEDNRISGQIPPEISNLSNLTLLNLSSNLLNGTLPKEIWQLPKLERLFLSCNFFVGFIPSEIGGLVSVGLLDLSDNMFAGEVPSSIGNLVRISELYLHKNQLSGSIPATLGQCKSLNKLDLSYNRLTGRIPPEVSGIAKIYFNLSNNQLRGPLPAELGMMDQVQEIDLSANNLAGEVTPRLSSCAELRLINLSHNHLRGQLPTALGHLQNLETLDVSFNYLDGEIPSSLNGCAGLTVLNLSYNDFNGSVPTGGVFSSFTDLSYLGNPRLCGSVVGRTCPRRRRWSNSRKFLIAVVVGASAVAFVLTICCVMVVRKIRGMGIGRTGDGFGGSSPVVRSSYPRISYRELVAATEEFDQGRLVGSGSYGHVYRGVLRDGTVVAVKVLNLQAGDSTRSFNRECQVLKRIRHRNLMRIITACSLPDFKALVLPFMGNGSLESRLHSGSAELSLIQRVNVCSDIAEGMAYLHHHSPVKVIHCDLKPSNVLLNDDMTALVSDFGIARLVMSVGVGNTAENTGSSTANMLRGSIGYIAPEYGYGSNASTKGDVYSFGVVVLEVVTGRRPTDEMFEGEMSMHEWVKRHYHGRAAAIVDSALASEVRRQMPEVQIMWEAAIRELLELGLLCSQESPSSRPTMMDAADDLGRLKRSLAGDTTTATFASSLGLSSSVFGETSMSNFGD</sequence>
<dbReference type="InterPro" id="IPR001611">
    <property type="entry name" value="Leu-rich_rpt"/>
</dbReference>
<dbReference type="Gene3D" id="1.10.510.10">
    <property type="entry name" value="Transferase(Phosphotransferase) domain 1"/>
    <property type="match status" value="1"/>
</dbReference>
<evidence type="ECO:0000256" key="17">
    <source>
        <dbReference type="ARBA" id="ARBA00023170"/>
    </source>
</evidence>
<dbReference type="PANTHER" id="PTHR48053:SF151">
    <property type="entry name" value="OS02G0216000 PROTEIN"/>
    <property type="match status" value="1"/>
</dbReference>
<dbReference type="InterPro" id="IPR032675">
    <property type="entry name" value="LRR_dom_sf"/>
</dbReference>
<dbReference type="GO" id="GO:0005524">
    <property type="term" value="F:ATP binding"/>
    <property type="evidence" value="ECO:0007669"/>
    <property type="project" value="UniProtKB-UniRule"/>
</dbReference>
<comment type="subcellular location">
    <subcellularLocation>
        <location evidence="1">Cell membrane</location>
        <topology evidence="1">Single-pass membrane protein</topology>
    </subcellularLocation>
</comment>